<dbReference type="SUPFAM" id="SSF52540">
    <property type="entry name" value="P-loop containing nucleoside triphosphate hydrolases"/>
    <property type="match status" value="1"/>
</dbReference>
<dbReference type="GO" id="GO:0030983">
    <property type="term" value="F:mismatched DNA binding"/>
    <property type="evidence" value="ECO:0007669"/>
    <property type="project" value="InterPro"/>
</dbReference>
<dbReference type="Pfam" id="PF00488">
    <property type="entry name" value="MutS_V"/>
    <property type="match status" value="1"/>
</dbReference>
<dbReference type="GO" id="GO:0072344">
    <property type="term" value="P:rescue of stalled ribosome"/>
    <property type="evidence" value="ECO:0007669"/>
    <property type="project" value="UniProtKB-UniRule"/>
</dbReference>
<sequence>MNKKVLNLLEYNKIIDLLSAQAGSELARERIKGFVPMSNMRMVKEALTETTEAVSVILYKGSIPVGEIGDIRGLLDIVRKGRSLSMRELLAINRSLAGAREVKDFLSYDVPEIPMISEINSLIAPNTKLESEINRCILSEDEMADNASPELNKIRREIRNKNESIRRKIDSYTSAGNNNSYLQDSIVTLRNGRYVIPVKREYSSKVPGLIHDQSKTGATFFIEPQAVVSLNNELRELELAEQREIERILQMLSDRVGEHYNELKNNQELLVKLDVINAKGRLAVKMDATAPKLNQDGFLYIRAGRHPLLDTEKVVPIDITLGDGYDSLLITGPNTGGKTVTLKTIGLFILMTESGLHVPCYEESNIPIFKEVYAEIGDEQSIENNLSTFSSHMLNTANIIANADKESLVLLDEVGSGTDPAEGAALGVAMLEALKEKGAHIVATTHYTELKKYALSTDGVENASMEFDMDALAPTYRIKVGLPGKSNAFEISRKLGLEPSIIDRAISLMNESDIEFEGAVSRVEEDQKEVIIELEKARIKAAEAEKKLKEAEEKLAKAKESKHKIIEEAKEEARAIISDANRTVKEVSKELRKAAKEGRNNSSSVVAESKRKLREKSIENAVAPRKIKNLNVPRADDLKPGTRIKLLKLGQNGEVETSPDSSGNLTVRIGALKMGAKIKDVMIIENNKPGTKERNRRSYAKMNTSKAKTISPSINVIGKSLDDAELEVSKYIDDAFLSGINEVQIVHGRGEGILRNGIRNMLKRNGNIKSVSGASYDQGGEGVTVVTFIDK</sequence>
<dbReference type="FunFam" id="3.40.50.300:FF:000830">
    <property type="entry name" value="Endonuclease MutS2"/>
    <property type="match status" value="1"/>
</dbReference>
<keyword evidence="12" id="KW-1185">Reference proteome</keyword>
<keyword evidence="3 8" id="KW-0547">Nucleotide-binding</keyword>
<keyword evidence="7 8" id="KW-0238">DNA-binding</keyword>
<dbReference type="EC" id="3.6.4.-" evidence="8"/>
<proteinExistence type="inferred from homology"/>
<feature type="binding site" evidence="8">
    <location>
        <begin position="332"/>
        <end position="339"/>
    </location>
    <ligand>
        <name>ATP</name>
        <dbReference type="ChEBI" id="CHEBI:30616"/>
    </ligand>
</feature>
<dbReference type="GO" id="GO:0006298">
    <property type="term" value="P:mismatch repair"/>
    <property type="evidence" value="ECO:0007669"/>
    <property type="project" value="InterPro"/>
</dbReference>
<evidence type="ECO:0000256" key="1">
    <source>
        <dbReference type="ARBA" id="ARBA00022722"/>
    </source>
</evidence>
<dbReference type="KEGG" id="mdv:C5Q96_01660"/>
<dbReference type="PROSITE" id="PS50828">
    <property type="entry name" value="SMR"/>
    <property type="match status" value="1"/>
</dbReference>
<dbReference type="PROSITE" id="PS00486">
    <property type="entry name" value="DNA_MISMATCH_REPAIR_2"/>
    <property type="match status" value="1"/>
</dbReference>
<name>A0A2S0L306_9FIRM</name>
<gene>
    <name evidence="8" type="primary">mutS2</name>
    <name evidence="8" type="synonym">rqcU</name>
    <name evidence="11" type="ORF">C5Q96_01660</name>
</gene>
<dbReference type="InterPro" id="IPR002625">
    <property type="entry name" value="Smr_dom"/>
</dbReference>
<dbReference type="InterPro" id="IPR046893">
    <property type="entry name" value="MSSS"/>
</dbReference>
<dbReference type="AlphaFoldDB" id="A0A2S0L306"/>
<dbReference type="GO" id="GO:0019843">
    <property type="term" value="F:rRNA binding"/>
    <property type="evidence" value="ECO:0007669"/>
    <property type="project" value="UniProtKB-UniRule"/>
</dbReference>
<comment type="subunit">
    <text evidence="8">Homodimer. Binds to stalled ribosomes, contacting rRNA.</text>
</comment>
<dbReference type="GO" id="GO:0004519">
    <property type="term" value="F:endonuclease activity"/>
    <property type="evidence" value="ECO:0007669"/>
    <property type="project" value="UniProtKB-UniRule"/>
</dbReference>
<dbReference type="InterPro" id="IPR027417">
    <property type="entry name" value="P-loop_NTPase"/>
</dbReference>
<evidence type="ECO:0000259" key="10">
    <source>
        <dbReference type="PROSITE" id="PS50828"/>
    </source>
</evidence>
<keyword evidence="2 8" id="KW-0699">rRNA-binding</keyword>
<evidence type="ECO:0000313" key="12">
    <source>
        <dbReference type="Proteomes" id="UP000237883"/>
    </source>
</evidence>
<dbReference type="Pfam" id="PF20297">
    <property type="entry name" value="MSSS"/>
    <property type="match status" value="1"/>
</dbReference>
<dbReference type="PIRSF" id="PIRSF005814">
    <property type="entry name" value="MutS_YshD"/>
    <property type="match status" value="1"/>
</dbReference>
<dbReference type="GeneID" id="78390958"/>
<dbReference type="GO" id="GO:0140664">
    <property type="term" value="F:ATP-dependent DNA damage sensor activity"/>
    <property type="evidence" value="ECO:0007669"/>
    <property type="project" value="InterPro"/>
</dbReference>
<evidence type="ECO:0000256" key="8">
    <source>
        <dbReference type="HAMAP-Rule" id="MF_00092"/>
    </source>
</evidence>
<evidence type="ECO:0000256" key="2">
    <source>
        <dbReference type="ARBA" id="ARBA00022730"/>
    </source>
</evidence>
<dbReference type="InterPro" id="IPR007696">
    <property type="entry name" value="DNA_mismatch_repair_MutS_core"/>
</dbReference>
<dbReference type="InterPro" id="IPR036187">
    <property type="entry name" value="DNA_mismatch_repair_MutS_sf"/>
</dbReference>
<dbReference type="OrthoDB" id="9808166at2"/>
<evidence type="ECO:0000256" key="6">
    <source>
        <dbReference type="ARBA" id="ARBA00022884"/>
    </source>
</evidence>
<dbReference type="GO" id="GO:0016887">
    <property type="term" value="F:ATP hydrolysis activity"/>
    <property type="evidence" value="ECO:0007669"/>
    <property type="project" value="InterPro"/>
</dbReference>
<dbReference type="PANTHER" id="PTHR48466:SF2">
    <property type="entry name" value="OS10G0509000 PROTEIN"/>
    <property type="match status" value="1"/>
</dbReference>
<dbReference type="PANTHER" id="PTHR48466">
    <property type="entry name" value="OS10G0509000 PROTEIN-RELATED"/>
    <property type="match status" value="1"/>
</dbReference>
<dbReference type="NCBIfam" id="TIGR01069">
    <property type="entry name" value="mutS2"/>
    <property type="match status" value="1"/>
</dbReference>
<dbReference type="RefSeq" id="WP_106056618.1">
    <property type="nucleotide sequence ID" value="NZ_CP027228.1"/>
</dbReference>
<dbReference type="CDD" id="cd03280">
    <property type="entry name" value="ABC_MutS2"/>
    <property type="match status" value="1"/>
</dbReference>
<dbReference type="InterPro" id="IPR045076">
    <property type="entry name" value="MutS"/>
</dbReference>
<dbReference type="Gene3D" id="3.30.1370.110">
    <property type="match status" value="1"/>
</dbReference>
<dbReference type="SMART" id="SM00534">
    <property type="entry name" value="MUTSac"/>
    <property type="match status" value="1"/>
</dbReference>
<dbReference type="SMART" id="SM00533">
    <property type="entry name" value="MUTSd"/>
    <property type="match status" value="1"/>
</dbReference>
<keyword evidence="1 8" id="KW-0540">Nuclease</keyword>
<dbReference type="GO" id="GO:0005524">
    <property type="term" value="F:ATP binding"/>
    <property type="evidence" value="ECO:0007669"/>
    <property type="project" value="UniProtKB-UniRule"/>
</dbReference>
<reference evidence="12" key="1">
    <citation type="submission" date="2018-02" db="EMBL/GenBank/DDBJ databases">
        <authorList>
            <person name="Holder M.E."/>
            <person name="Ajami N.J."/>
            <person name="Petrosino J.F."/>
        </authorList>
    </citation>
    <scope>NUCLEOTIDE SEQUENCE [LARGE SCALE GENOMIC DNA]</scope>
    <source>
        <strain evidence="12">CCUG 47132</strain>
    </source>
</reference>
<comment type="function">
    <text evidence="8">Endonuclease that is involved in the suppression of homologous recombination and thus may have a key role in the control of bacterial genetic diversity.</text>
</comment>
<keyword evidence="4 8" id="KW-0378">Hydrolase</keyword>
<dbReference type="HAMAP" id="MF_00092">
    <property type="entry name" value="MutS2"/>
    <property type="match status" value="1"/>
</dbReference>
<dbReference type="InterPro" id="IPR000432">
    <property type="entry name" value="DNA_mismatch_repair_MutS_C"/>
</dbReference>
<accession>A0A2S0L306</accession>
<evidence type="ECO:0000256" key="7">
    <source>
        <dbReference type="ARBA" id="ARBA00023125"/>
    </source>
</evidence>
<feature type="domain" description="Smr" evidence="10">
    <location>
        <begin position="714"/>
        <end position="789"/>
    </location>
</feature>
<keyword evidence="6 8" id="KW-0694">RNA-binding</keyword>
<dbReference type="InterPro" id="IPR036063">
    <property type="entry name" value="Smr_dom_sf"/>
</dbReference>
<dbReference type="SUPFAM" id="SSF48334">
    <property type="entry name" value="DNA repair protein MutS, domain III"/>
    <property type="match status" value="1"/>
</dbReference>
<dbReference type="Gene3D" id="1.10.1420.10">
    <property type="match status" value="2"/>
</dbReference>
<dbReference type="GO" id="GO:0045910">
    <property type="term" value="P:negative regulation of DNA recombination"/>
    <property type="evidence" value="ECO:0007669"/>
    <property type="project" value="InterPro"/>
</dbReference>
<evidence type="ECO:0000256" key="3">
    <source>
        <dbReference type="ARBA" id="ARBA00022741"/>
    </source>
</evidence>
<evidence type="ECO:0000313" key="11">
    <source>
        <dbReference type="EMBL" id="AVM47643.1"/>
    </source>
</evidence>
<evidence type="ECO:0000256" key="5">
    <source>
        <dbReference type="ARBA" id="ARBA00022840"/>
    </source>
</evidence>
<dbReference type="SUPFAM" id="SSF160443">
    <property type="entry name" value="SMR domain-like"/>
    <property type="match status" value="1"/>
</dbReference>
<evidence type="ECO:0000256" key="4">
    <source>
        <dbReference type="ARBA" id="ARBA00022801"/>
    </source>
</evidence>
<evidence type="ECO:0000256" key="9">
    <source>
        <dbReference type="SAM" id="MobiDB-lite"/>
    </source>
</evidence>
<organism evidence="11 12">
    <name type="scientific">Mogibacterium diversum</name>
    <dbReference type="NCBI Taxonomy" id="114527"/>
    <lineage>
        <taxon>Bacteria</taxon>
        <taxon>Bacillati</taxon>
        <taxon>Bacillota</taxon>
        <taxon>Clostridia</taxon>
        <taxon>Peptostreptococcales</taxon>
        <taxon>Anaerovoracaceae</taxon>
        <taxon>Mogibacterium</taxon>
    </lineage>
</organism>
<comment type="similarity">
    <text evidence="8">Belongs to the DNA mismatch repair MutS family. MutS2 subfamily.</text>
</comment>
<dbReference type="InterPro" id="IPR005747">
    <property type="entry name" value="MutS2"/>
</dbReference>
<dbReference type="GO" id="GO:0043023">
    <property type="term" value="F:ribosomal large subunit binding"/>
    <property type="evidence" value="ECO:0007669"/>
    <property type="project" value="UniProtKB-UniRule"/>
</dbReference>
<dbReference type="Proteomes" id="UP000237883">
    <property type="component" value="Chromosome"/>
</dbReference>
<feature type="region of interest" description="Disordered" evidence="9">
    <location>
        <begin position="592"/>
        <end position="611"/>
    </location>
</feature>
<dbReference type="Pfam" id="PF01713">
    <property type="entry name" value="Smr"/>
    <property type="match status" value="1"/>
</dbReference>
<dbReference type="Gene3D" id="3.40.50.300">
    <property type="entry name" value="P-loop containing nucleotide triphosphate hydrolases"/>
    <property type="match status" value="1"/>
</dbReference>
<dbReference type="EC" id="3.1.-.-" evidence="8"/>
<dbReference type="EMBL" id="CP027228">
    <property type="protein sequence ID" value="AVM47643.1"/>
    <property type="molecule type" value="Genomic_DNA"/>
</dbReference>
<comment type="function">
    <text evidence="8">Acts as a ribosome collision sensor, splitting the ribosome into its 2 subunits. Detects stalled/collided 70S ribosomes which it binds and splits by an ATP-hydrolysis driven conformational change. Acts upstream of the ribosome quality control system (RQC), a ribosome-associated complex that mediates the extraction of incompletely synthesized nascent chains from stalled ribosomes and their subsequent degradation. Probably generates substrates for RQC.</text>
</comment>
<protein>
    <recommendedName>
        <fullName evidence="8">Endonuclease MutS2</fullName>
        <ecNumber evidence="8">3.1.-.-</ecNumber>
    </recommendedName>
    <alternativeName>
        <fullName evidence="8">Ribosome-associated protein quality control-upstream factor</fullName>
        <shortName evidence="8">RQC-upstream factor</shortName>
        <shortName evidence="8">RqcU</shortName>
        <ecNumber evidence="8">3.6.4.-</ecNumber>
    </alternativeName>
</protein>
<keyword evidence="5 8" id="KW-0067">ATP-binding</keyword>
<keyword evidence="8 11" id="KW-0255">Endonuclease</keyword>
<dbReference type="SMART" id="SM00463">
    <property type="entry name" value="SMR"/>
    <property type="match status" value="1"/>
</dbReference>